<accession>A0A0A8YHC9</accession>
<dbReference type="AlphaFoldDB" id="A0A0A8YHC9"/>
<name>A0A0A8YHC9_ARUDO</name>
<sequence length="130" mass="13857">MPSSKSARAARPPSATWCTPPTTPLAAVSASPVCAATQSPSSSSSSLASPYLGSNLSSSLWSTTCCHKSHPTNNHLLTICISSCLETLQAGYRHFCPRLRLTLIALQTPQRAVCGFWLCSLDHFIQSFTS</sequence>
<evidence type="ECO:0000313" key="2">
    <source>
        <dbReference type="EMBL" id="JAD25884.1"/>
    </source>
</evidence>
<reference evidence="2" key="2">
    <citation type="journal article" date="2015" name="Data Brief">
        <title>Shoot transcriptome of the giant reed, Arundo donax.</title>
        <authorList>
            <person name="Barrero R.A."/>
            <person name="Guerrero F.D."/>
            <person name="Moolhuijzen P."/>
            <person name="Goolsby J.A."/>
            <person name="Tidwell J."/>
            <person name="Bellgard S.E."/>
            <person name="Bellgard M.I."/>
        </authorList>
    </citation>
    <scope>NUCLEOTIDE SEQUENCE</scope>
    <source>
        <tissue evidence="2">Shoot tissue taken approximately 20 cm above the soil surface</tissue>
    </source>
</reference>
<proteinExistence type="predicted"/>
<dbReference type="EMBL" id="GBRH01272011">
    <property type="protein sequence ID" value="JAD25884.1"/>
    <property type="molecule type" value="Transcribed_RNA"/>
</dbReference>
<feature type="region of interest" description="Disordered" evidence="1">
    <location>
        <begin position="1"/>
        <end position="20"/>
    </location>
</feature>
<evidence type="ECO:0000256" key="1">
    <source>
        <dbReference type="SAM" id="MobiDB-lite"/>
    </source>
</evidence>
<feature type="compositionally biased region" description="Low complexity" evidence="1">
    <location>
        <begin position="1"/>
        <end position="15"/>
    </location>
</feature>
<organism evidence="2">
    <name type="scientific">Arundo donax</name>
    <name type="common">Giant reed</name>
    <name type="synonym">Donax arundinaceus</name>
    <dbReference type="NCBI Taxonomy" id="35708"/>
    <lineage>
        <taxon>Eukaryota</taxon>
        <taxon>Viridiplantae</taxon>
        <taxon>Streptophyta</taxon>
        <taxon>Embryophyta</taxon>
        <taxon>Tracheophyta</taxon>
        <taxon>Spermatophyta</taxon>
        <taxon>Magnoliopsida</taxon>
        <taxon>Liliopsida</taxon>
        <taxon>Poales</taxon>
        <taxon>Poaceae</taxon>
        <taxon>PACMAD clade</taxon>
        <taxon>Arundinoideae</taxon>
        <taxon>Arundineae</taxon>
        <taxon>Arundo</taxon>
    </lineage>
</organism>
<reference evidence="2" key="1">
    <citation type="submission" date="2014-09" db="EMBL/GenBank/DDBJ databases">
        <authorList>
            <person name="Magalhaes I.L.F."/>
            <person name="Oliveira U."/>
            <person name="Santos F.R."/>
            <person name="Vidigal T.H.D.A."/>
            <person name="Brescovit A.D."/>
            <person name="Santos A.J."/>
        </authorList>
    </citation>
    <scope>NUCLEOTIDE SEQUENCE</scope>
    <source>
        <tissue evidence="2">Shoot tissue taken approximately 20 cm above the soil surface</tissue>
    </source>
</reference>
<protein>
    <submittedName>
        <fullName evidence="2">Uncharacterized protein</fullName>
    </submittedName>
</protein>